<evidence type="ECO:0000259" key="1">
    <source>
        <dbReference type="Pfam" id="PF11181"/>
    </source>
</evidence>
<sequence>MARHVEGSYRKQEEAVEAVNKLKLEGYKPSQITVVTNNKKTDELKHDSSVQVEEGKKEKKKDESFMDKVDRLFADETTNPFNQLRDLGVDEEEAKLYQGDMKSRYYLVLVERKQPE</sequence>
<dbReference type="RefSeq" id="WP_390302424.1">
    <property type="nucleotide sequence ID" value="NZ_JBHRRZ010000003.1"/>
</dbReference>
<name>A0ABV7A304_9BACI</name>
<dbReference type="Proteomes" id="UP001595387">
    <property type="component" value="Unassembled WGS sequence"/>
</dbReference>
<comment type="caution">
    <text evidence="2">The sequence shown here is derived from an EMBL/GenBank/DDBJ whole genome shotgun (WGS) entry which is preliminary data.</text>
</comment>
<gene>
    <name evidence="2" type="ORF">ACFODW_02435</name>
</gene>
<dbReference type="EMBL" id="JBHRRZ010000003">
    <property type="protein sequence ID" value="MFC2947224.1"/>
    <property type="molecule type" value="Genomic_DNA"/>
</dbReference>
<protein>
    <submittedName>
        <fullName evidence="2">General stress protein</fullName>
    </submittedName>
</protein>
<organism evidence="2 3">
    <name type="scientific">Virgibacillus sediminis</name>
    <dbReference type="NCBI Taxonomy" id="202260"/>
    <lineage>
        <taxon>Bacteria</taxon>
        <taxon>Bacillati</taxon>
        <taxon>Bacillota</taxon>
        <taxon>Bacilli</taxon>
        <taxon>Bacillales</taxon>
        <taxon>Bacillaceae</taxon>
        <taxon>Virgibacillus</taxon>
    </lineage>
</organism>
<reference evidence="3" key="1">
    <citation type="journal article" date="2019" name="Int. J. Syst. Evol. Microbiol.">
        <title>The Global Catalogue of Microorganisms (GCM) 10K type strain sequencing project: providing services to taxonomists for standard genome sequencing and annotation.</title>
        <authorList>
            <consortium name="The Broad Institute Genomics Platform"/>
            <consortium name="The Broad Institute Genome Sequencing Center for Infectious Disease"/>
            <person name="Wu L."/>
            <person name="Ma J."/>
        </authorList>
    </citation>
    <scope>NUCLEOTIDE SEQUENCE [LARGE SCALE GENOMIC DNA]</scope>
    <source>
        <strain evidence="3">KCTC 13193</strain>
    </source>
</reference>
<evidence type="ECO:0000313" key="2">
    <source>
        <dbReference type="EMBL" id="MFC2947224.1"/>
    </source>
</evidence>
<keyword evidence="3" id="KW-1185">Reference proteome</keyword>
<proteinExistence type="predicted"/>
<evidence type="ECO:0000313" key="3">
    <source>
        <dbReference type="Proteomes" id="UP001595387"/>
    </source>
</evidence>
<dbReference type="InterPro" id="IPR025889">
    <property type="entry name" value="GSP17M-like_dom"/>
</dbReference>
<dbReference type="Pfam" id="PF11181">
    <property type="entry name" value="YflT"/>
    <property type="match status" value="1"/>
</dbReference>
<feature type="domain" description="General stress protein 17M-like" evidence="1">
    <location>
        <begin position="7"/>
        <end position="101"/>
    </location>
</feature>
<accession>A0ABV7A304</accession>